<evidence type="ECO:0000313" key="2">
    <source>
        <dbReference type="Proteomes" id="UP001060085"/>
    </source>
</evidence>
<accession>A0ACB9ZYW9</accession>
<gene>
    <name evidence="1" type="ORF">M9H77_29530</name>
</gene>
<keyword evidence="2" id="KW-1185">Reference proteome</keyword>
<name>A0ACB9ZYW9_CATRO</name>
<organism evidence="1 2">
    <name type="scientific">Catharanthus roseus</name>
    <name type="common">Madagascar periwinkle</name>
    <name type="synonym">Vinca rosea</name>
    <dbReference type="NCBI Taxonomy" id="4058"/>
    <lineage>
        <taxon>Eukaryota</taxon>
        <taxon>Viridiplantae</taxon>
        <taxon>Streptophyta</taxon>
        <taxon>Embryophyta</taxon>
        <taxon>Tracheophyta</taxon>
        <taxon>Spermatophyta</taxon>
        <taxon>Magnoliopsida</taxon>
        <taxon>eudicotyledons</taxon>
        <taxon>Gunneridae</taxon>
        <taxon>Pentapetalae</taxon>
        <taxon>asterids</taxon>
        <taxon>lamiids</taxon>
        <taxon>Gentianales</taxon>
        <taxon>Apocynaceae</taxon>
        <taxon>Rauvolfioideae</taxon>
        <taxon>Vinceae</taxon>
        <taxon>Catharanthinae</taxon>
        <taxon>Catharanthus</taxon>
    </lineage>
</organism>
<sequence>MMKGNENARKQNENDENRAIDNETANHTSFLDSRLKDIISRFQFQLGNWKDELGRQSGFQLQLREKRDFPLRIVWFLFIPRKKRGELVLFDPEPKRMLWDARGALQFGTAGTSAITLVVKAKEEQKALPYNNSFHASTSNGGTTEQLGSPFLTFKLLKLALQSFHHVSNHAIIFMNLEFL</sequence>
<dbReference type="Proteomes" id="UP001060085">
    <property type="component" value="Linkage Group LG07"/>
</dbReference>
<protein>
    <submittedName>
        <fullName evidence="1">Uncharacterized protein</fullName>
    </submittedName>
</protein>
<comment type="caution">
    <text evidence="1">The sequence shown here is derived from an EMBL/GenBank/DDBJ whole genome shotgun (WGS) entry which is preliminary data.</text>
</comment>
<evidence type="ECO:0000313" key="1">
    <source>
        <dbReference type="EMBL" id="KAI5652343.1"/>
    </source>
</evidence>
<dbReference type="EMBL" id="CM044707">
    <property type="protein sequence ID" value="KAI5652343.1"/>
    <property type="molecule type" value="Genomic_DNA"/>
</dbReference>
<reference evidence="2" key="1">
    <citation type="journal article" date="2023" name="Nat. Plants">
        <title>Single-cell RNA sequencing provides a high-resolution roadmap for understanding the multicellular compartmentation of specialized metabolism.</title>
        <authorList>
            <person name="Sun S."/>
            <person name="Shen X."/>
            <person name="Li Y."/>
            <person name="Li Y."/>
            <person name="Wang S."/>
            <person name="Li R."/>
            <person name="Zhang H."/>
            <person name="Shen G."/>
            <person name="Guo B."/>
            <person name="Wei J."/>
            <person name="Xu J."/>
            <person name="St-Pierre B."/>
            <person name="Chen S."/>
            <person name="Sun C."/>
        </authorList>
    </citation>
    <scope>NUCLEOTIDE SEQUENCE [LARGE SCALE GENOMIC DNA]</scope>
</reference>
<proteinExistence type="predicted"/>